<dbReference type="AlphaFoldDB" id="A0A327KIU4"/>
<sequence length="593" mass="62609">MSTRLSKAWSLLETFRREERGNVAIMFAVALVPLLGLVGAAIDYSRASSFRTKMQAAADSTALAVSKTASSKTNDQLTAEADAYYRAQITSKDATVNEVKTTYTKEPSANVVVTATATIKPAFMGVLGFSPMTLKASSTTTWGNRRLRVALALDNTGSMNDDNKMVELKKALTTANTGLLPQLRAAAASPGDVYVSIIPFSKDVNVGSTNYTANWIDWTDWEAPPANSMPDMSVGPGSACPYPKDWWGNKPMGFTCTANATNGSSEVSTVPSSGLICPGIDNGAVTASLNGRYYNGCYNSTQYSCKGSSCSCSGHSQCECSGNGSNKVCKTKSGYYEHAWVVNNHSTWTGCVTDRGASSGPSPGTAGNGYDQKATAPTTSIAASLFPAEQTSYCAGSSGLKAMIGLKDMRTDAEYNAMTTFVNNMQPNGSTNQGIGLVWAWHSLVGAGPLTAPTYDSKYDYLNVIILMSDGLNTQNRWDGSGYGGQSSSVIDKINDRMRDSSGAGTCKNIKDTTIPGSTVPIVIYTVQVNTGNDPTSTLLQNCASPSVLKDSKGAVIEAFPSGTKFFQVKTASEIGTVFGQIASTLSQLRVAK</sequence>
<name>A0A327KIU4_9BRAD</name>
<dbReference type="OrthoDB" id="7522752at2"/>
<dbReference type="RefSeq" id="WP_111357377.1">
    <property type="nucleotide sequence ID" value="NZ_NHSK01000064.1"/>
</dbReference>
<dbReference type="InterPro" id="IPR028087">
    <property type="entry name" value="Tad_N"/>
</dbReference>
<keyword evidence="1" id="KW-0472">Membrane</keyword>
<keyword evidence="1" id="KW-1133">Transmembrane helix</keyword>
<comment type="caution">
    <text evidence="3">The sequence shown here is derived from an EMBL/GenBank/DDBJ whole genome shotgun (WGS) entry which is preliminary data.</text>
</comment>
<evidence type="ECO:0000259" key="2">
    <source>
        <dbReference type="Pfam" id="PF13400"/>
    </source>
</evidence>
<evidence type="ECO:0000313" key="3">
    <source>
        <dbReference type="EMBL" id="RAI38690.1"/>
    </source>
</evidence>
<reference evidence="3 4" key="1">
    <citation type="submission" date="2017-07" db="EMBL/GenBank/DDBJ databases">
        <title>Draft Genome Sequences of Select Purple Nonsulfur Bacteria.</title>
        <authorList>
            <person name="Lasarre B."/>
            <person name="Mckinlay J.B."/>
        </authorList>
    </citation>
    <scope>NUCLEOTIDE SEQUENCE [LARGE SCALE GENOMIC DNA]</scope>
    <source>
        <strain evidence="3 4">DSM 11907</strain>
    </source>
</reference>
<keyword evidence="4" id="KW-1185">Reference proteome</keyword>
<dbReference type="Gene3D" id="3.40.50.410">
    <property type="entry name" value="von Willebrand factor, type A domain"/>
    <property type="match status" value="2"/>
</dbReference>
<dbReference type="Proteomes" id="UP000248863">
    <property type="component" value="Unassembled WGS sequence"/>
</dbReference>
<dbReference type="EMBL" id="NPEU01000112">
    <property type="protein sequence ID" value="RAI38690.1"/>
    <property type="molecule type" value="Genomic_DNA"/>
</dbReference>
<dbReference type="SUPFAM" id="SSF53300">
    <property type="entry name" value="vWA-like"/>
    <property type="match status" value="1"/>
</dbReference>
<evidence type="ECO:0000313" key="4">
    <source>
        <dbReference type="Proteomes" id="UP000248863"/>
    </source>
</evidence>
<organism evidence="3 4">
    <name type="scientific">Rhodoplanes elegans</name>
    <dbReference type="NCBI Taxonomy" id="29408"/>
    <lineage>
        <taxon>Bacteria</taxon>
        <taxon>Pseudomonadati</taxon>
        <taxon>Pseudomonadota</taxon>
        <taxon>Alphaproteobacteria</taxon>
        <taxon>Hyphomicrobiales</taxon>
        <taxon>Nitrobacteraceae</taxon>
        <taxon>Rhodoplanes</taxon>
    </lineage>
</organism>
<evidence type="ECO:0000256" key="1">
    <source>
        <dbReference type="SAM" id="Phobius"/>
    </source>
</evidence>
<feature type="transmembrane region" description="Helical" evidence="1">
    <location>
        <begin position="21"/>
        <end position="42"/>
    </location>
</feature>
<dbReference type="Pfam" id="PF13400">
    <property type="entry name" value="Tad"/>
    <property type="match status" value="1"/>
</dbReference>
<feature type="domain" description="Putative Flp pilus-assembly TadG-like N-terminal" evidence="2">
    <location>
        <begin position="21"/>
        <end position="65"/>
    </location>
</feature>
<accession>A0A327KIU4</accession>
<protein>
    <recommendedName>
        <fullName evidence="2">Putative Flp pilus-assembly TadG-like N-terminal domain-containing protein</fullName>
    </recommendedName>
</protein>
<dbReference type="InterPro" id="IPR036465">
    <property type="entry name" value="vWFA_dom_sf"/>
</dbReference>
<proteinExistence type="predicted"/>
<keyword evidence="1" id="KW-0812">Transmembrane</keyword>
<gene>
    <name evidence="3" type="ORF">CH338_11820</name>
</gene>